<dbReference type="SUPFAM" id="SSF102114">
    <property type="entry name" value="Radical SAM enzymes"/>
    <property type="match status" value="1"/>
</dbReference>
<evidence type="ECO:0000256" key="10">
    <source>
        <dbReference type="ARBA" id="ARBA00023239"/>
    </source>
</evidence>
<dbReference type="GO" id="GO:0006777">
    <property type="term" value="P:Mo-molybdopterin cofactor biosynthetic process"/>
    <property type="evidence" value="ECO:0007669"/>
    <property type="project" value="UniProtKB-UniRule"/>
</dbReference>
<dbReference type="Gene3D" id="3.20.20.70">
    <property type="entry name" value="Aldolase class I"/>
    <property type="match status" value="1"/>
</dbReference>
<evidence type="ECO:0000256" key="12">
    <source>
        <dbReference type="HAMAP-Rule" id="MF_01225"/>
    </source>
</evidence>
<evidence type="ECO:0000256" key="11">
    <source>
        <dbReference type="ARBA" id="ARBA00048697"/>
    </source>
</evidence>
<feature type="binding site" evidence="12">
    <location>
        <position position="95"/>
    </location>
    <ligand>
        <name>GTP</name>
        <dbReference type="ChEBI" id="CHEBI:37565"/>
    </ligand>
</feature>
<evidence type="ECO:0000256" key="2">
    <source>
        <dbReference type="ARBA" id="ARBA00022485"/>
    </source>
</evidence>
<keyword evidence="15" id="KW-1185">Reference proteome</keyword>
<dbReference type="PANTHER" id="PTHR22960:SF0">
    <property type="entry name" value="MOLYBDENUM COFACTOR BIOSYNTHESIS PROTEIN 1"/>
    <property type="match status" value="1"/>
</dbReference>
<dbReference type="SFLD" id="SFLDS00029">
    <property type="entry name" value="Radical_SAM"/>
    <property type="match status" value="1"/>
</dbReference>
<dbReference type="UniPathway" id="UPA00344"/>
<dbReference type="AlphaFoldDB" id="A0A081BRD3"/>
<evidence type="ECO:0000256" key="9">
    <source>
        <dbReference type="ARBA" id="ARBA00023150"/>
    </source>
</evidence>
<dbReference type="STRING" id="1499966.U14_05241"/>
<keyword evidence="8 12" id="KW-0342">GTP-binding</keyword>
<dbReference type="SMART" id="SM00729">
    <property type="entry name" value="Elp3"/>
    <property type="match status" value="1"/>
</dbReference>
<keyword evidence="6 12" id="KW-0408">Iron</keyword>
<evidence type="ECO:0000256" key="8">
    <source>
        <dbReference type="ARBA" id="ARBA00023134"/>
    </source>
</evidence>
<dbReference type="PROSITE" id="PS01305">
    <property type="entry name" value="MOAA_NIFB_PQQE"/>
    <property type="match status" value="1"/>
</dbReference>
<dbReference type="NCBIfam" id="NF001199">
    <property type="entry name" value="PRK00164.2-1"/>
    <property type="match status" value="1"/>
</dbReference>
<dbReference type="Pfam" id="PF06463">
    <property type="entry name" value="Mob_synth_C"/>
    <property type="match status" value="1"/>
</dbReference>
<dbReference type="GO" id="GO:0005525">
    <property type="term" value="F:GTP binding"/>
    <property type="evidence" value="ECO:0007669"/>
    <property type="project" value="UniProtKB-UniRule"/>
</dbReference>
<dbReference type="InterPro" id="IPR050105">
    <property type="entry name" value="MoCo_biosynth_MoaA/MoaC"/>
</dbReference>
<feature type="binding site" evidence="12">
    <location>
        <position position="14"/>
    </location>
    <ligand>
        <name>GTP</name>
        <dbReference type="ChEBI" id="CHEBI:37565"/>
    </ligand>
</feature>
<dbReference type="Proteomes" id="UP000030700">
    <property type="component" value="Unassembled WGS sequence"/>
</dbReference>
<evidence type="ECO:0000259" key="13">
    <source>
        <dbReference type="PROSITE" id="PS51918"/>
    </source>
</evidence>
<dbReference type="InterPro" id="IPR000385">
    <property type="entry name" value="MoaA_NifB_PqqE_Fe-S-bd_CS"/>
</dbReference>
<evidence type="ECO:0000313" key="14">
    <source>
        <dbReference type="EMBL" id="GAK53964.1"/>
    </source>
</evidence>
<reference evidence="14" key="1">
    <citation type="journal article" date="2015" name="PeerJ">
        <title>First genomic representation of candidate bacterial phylum KSB3 points to enhanced environmental sensing as a trigger of wastewater bulking.</title>
        <authorList>
            <person name="Sekiguchi Y."/>
            <person name="Ohashi A."/>
            <person name="Parks D.H."/>
            <person name="Yamauchi T."/>
            <person name="Tyson G.W."/>
            <person name="Hugenholtz P."/>
        </authorList>
    </citation>
    <scope>NUCLEOTIDE SEQUENCE [LARGE SCALE GENOMIC DNA]</scope>
</reference>
<dbReference type="InterPro" id="IPR006638">
    <property type="entry name" value="Elp3/MiaA/NifB-like_rSAM"/>
</dbReference>
<dbReference type="InterPro" id="IPR013785">
    <property type="entry name" value="Aldolase_TIM"/>
</dbReference>
<feature type="binding site" evidence="12">
    <location>
        <position position="27"/>
    </location>
    <ligand>
        <name>S-adenosyl-L-methionine</name>
        <dbReference type="ChEBI" id="CHEBI:59789"/>
    </ligand>
</feature>
<feature type="binding site" evidence="12">
    <location>
        <position position="252"/>
    </location>
    <ligand>
        <name>[4Fe-4S] cluster</name>
        <dbReference type="ChEBI" id="CHEBI:49883"/>
        <label>2</label>
        <note>4Fe-4S-substrate</note>
    </ligand>
</feature>
<feature type="binding site" evidence="12">
    <location>
        <position position="64"/>
    </location>
    <ligand>
        <name>GTP</name>
        <dbReference type="ChEBI" id="CHEBI:37565"/>
    </ligand>
</feature>
<keyword evidence="7 12" id="KW-0411">Iron-sulfur</keyword>
<dbReference type="InterPro" id="IPR010505">
    <property type="entry name" value="MoaA_twitch"/>
</dbReference>
<dbReference type="HAMAP" id="MF_01225_B">
    <property type="entry name" value="MoaA_B"/>
    <property type="match status" value="1"/>
</dbReference>
<comment type="cofactor">
    <cofactor evidence="12">
        <name>[4Fe-4S] cluster</name>
        <dbReference type="ChEBI" id="CHEBI:49883"/>
    </cofactor>
    <text evidence="12">Binds 2 [4Fe-4S] clusters. Binds 1 [4Fe-4S] cluster coordinated with 3 cysteines and an exchangeable S-adenosyl-L-methionine and 1 [4Fe-4S] cluster coordinated with 3 cysteines and the GTP-derived substrate.</text>
</comment>
<sequence>MLHDASGRTITSLRISLTDRCNLRCRYCMPEDGVHFLEHAEILRYEEIERLIWVAAQIGVTKIRLTGGEPLLRRDVAAFIERSVHIPNIQTVALTTNGLLLPELALPLRRAGLSYLNVSLDTLHPRKFEEITRFPALQTVLQGIRAAQQAGFPALKVNVVAIRGFNDDELFEFAEFAHAENVELRFIEYMPFHGNGWNPNGFLSSDELKARLMERFELHPCKNAPSAAAKTFEISGRRGRIGFISAVSHSFCGDCNRLRLTADGFLRPCLHDNIEIDVKHPLRRGASDDELIALFQEAANRKPDVHRDFLTSTEPDSADGRAMVKIGG</sequence>
<feature type="binding site" evidence="12">
    <location>
        <position position="68"/>
    </location>
    <ligand>
        <name>S-adenosyl-L-methionine</name>
        <dbReference type="ChEBI" id="CHEBI:59789"/>
    </ligand>
</feature>
<evidence type="ECO:0000256" key="7">
    <source>
        <dbReference type="ARBA" id="ARBA00023014"/>
    </source>
</evidence>
<keyword evidence="5 12" id="KW-0547">Nucleotide-binding</keyword>
<protein>
    <recommendedName>
        <fullName evidence="1 12">GTP 3',8-cyclase</fullName>
        <ecNumber evidence="1 12">4.1.99.22</ecNumber>
    </recommendedName>
    <alternativeName>
        <fullName evidence="12">Molybdenum cofactor biosynthesis protein A</fullName>
    </alternativeName>
</protein>
<dbReference type="CDD" id="cd21117">
    <property type="entry name" value="Twitch_MoaA"/>
    <property type="match status" value="1"/>
</dbReference>
<dbReference type="EC" id="4.1.99.22" evidence="1 12"/>
<feature type="binding site" evidence="12">
    <location>
        <begin position="257"/>
        <end position="259"/>
    </location>
    <ligand>
        <name>GTP</name>
        <dbReference type="ChEBI" id="CHEBI:37565"/>
    </ligand>
</feature>
<evidence type="ECO:0000256" key="5">
    <source>
        <dbReference type="ARBA" id="ARBA00022741"/>
    </source>
</evidence>
<gene>
    <name evidence="12" type="primary">moaA</name>
    <name evidence="14" type="ORF">U14_05241</name>
</gene>
<evidence type="ECO:0000256" key="6">
    <source>
        <dbReference type="ARBA" id="ARBA00023004"/>
    </source>
</evidence>
<dbReference type="GO" id="GO:0061798">
    <property type="term" value="F:GTP 3',8'-cyclase activity"/>
    <property type="evidence" value="ECO:0007669"/>
    <property type="project" value="UniProtKB-UniRule"/>
</dbReference>
<keyword evidence="4 12" id="KW-0479">Metal-binding</keyword>
<dbReference type="HOGENOM" id="CLU_009273_0_1_0"/>
<dbReference type="SFLD" id="SFLDG01067">
    <property type="entry name" value="SPASM/twitch_domain_containing"/>
    <property type="match status" value="1"/>
</dbReference>
<comment type="pathway">
    <text evidence="12">Cofactor biosynthesis; molybdopterin biosynthesis.</text>
</comment>
<comment type="similarity">
    <text evidence="12">Belongs to the radical SAM superfamily. MoaA family.</text>
</comment>
<dbReference type="InterPro" id="IPR013483">
    <property type="entry name" value="MoaA"/>
</dbReference>
<feature type="binding site" evidence="12">
    <location>
        <position position="25"/>
    </location>
    <ligand>
        <name>[4Fe-4S] cluster</name>
        <dbReference type="ChEBI" id="CHEBI:49883"/>
        <label>1</label>
        <note>4Fe-4S-S-AdoMet</note>
    </ligand>
</feature>
<feature type="binding site" evidence="12">
    <location>
        <position position="28"/>
    </location>
    <ligand>
        <name>[4Fe-4S] cluster</name>
        <dbReference type="ChEBI" id="CHEBI:49883"/>
        <label>1</label>
        <note>4Fe-4S-S-AdoMet</note>
    </ligand>
</feature>
<comment type="subunit">
    <text evidence="12">Monomer and homodimer.</text>
</comment>
<dbReference type="SFLD" id="SFLDG01383">
    <property type="entry name" value="cyclic_pyranopterin_phosphate"/>
    <property type="match status" value="1"/>
</dbReference>
<dbReference type="Pfam" id="PF04055">
    <property type="entry name" value="Radical_SAM"/>
    <property type="match status" value="1"/>
</dbReference>
<evidence type="ECO:0000313" key="15">
    <source>
        <dbReference type="Proteomes" id="UP000030700"/>
    </source>
</evidence>
<feature type="binding site" evidence="12">
    <location>
        <position position="156"/>
    </location>
    <ligand>
        <name>GTP</name>
        <dbReference type="ChEBI" id="CHEBI:37565"/>
    </ligand>
</feature>
<proteinExistence type="inferred from homology"/>
<feature type="binding site" evidence="12">
    <location>
        <position position="21"/>
    </location>
    <ligand>
        <name>[4Fe-4S] cluster</name>
        <dbReference type="ChEBI" id="CHEBI:49883"/>
        <label>1</label>
        <note>4Fe-4S-S-AdoMet</note>
    </ligand>
</feature>
<name>A0A081BRD3_9BACT</name>
<keyword evidence="3 12" id="KW-0949">S-adenosyl-L-methionine</keyword>
<evidence type="ECO:0000256" key="1">
    <source>
        <dbReference type="ARBA" id="ARBA00012167"/>
    </source>
</evidence>
<feature type="binding site" evidence="12">
    <location>
        <position position="190"/>
    </location>
    <ligand>
        <name>S-adenosyl-L-methionine</name>
        <dbReference type="ChEBI" id="CHEBI:59789"/>
    </ligand>
</feature>
<feature type="binding site" evidence="12">
    <location>
        <position position="119"/>
    </location>
    <ligand>
        <name>S-adenosyl-L-methionine</name>
        <dbReference type="ChEBI" id="CHEBI:59789"/>
    </ligand>
</feature>
<keyword evidence="2 12" id="KW-0004">4Fe-4S</keyword>
<dbReference type="InterPro" id="IPR007197">
    <property type="entry name" value="rSAM"/>
</dbReference>
<dbReference type="EMBL" id="DF820460">
    <property type="protein sequence ID" value="GAK53964.1"/>
    <property type="molecule type" value="Genomic_DNA"/>
</dbReference>
<dbReference type="NCBIfam" id="TIGR02666">
    <property type="entry name" value="moaA"/>
    <property type="match status" value="1"/>
</dbReference>
<dbReference type="GO" id="GO:0051539">
    <property type="term" value="F:4 iron, 4 sulfur cluster binding"/>
    <property type="evidence" value="ECO:0007669"/>
    <property type="project" value="UniProtKB-UniRule"/>
</dbReference>
<organism evidence="14">
    <name type="scientific">Candidatus Moduliflexus flocculans</name>
    <dbReference type="NCBI Taxonomy" id="1499966"/>
    <lineage>
        <taxon>Bacteria</taxon>
        <taxon>Candidatus Moduliflexota</taxon>
        <taxon>Candidatus Moduliflexia</taxon>
        <taxon>Candidatus Moduliflexales</taxon>
        <taxon>Candidatus Moduliflexaceae</taxon>
    </lineage>
</organism>
<feature type="binding site" evidence="12">
    <location>
        <position position="255"/>
    </location>
    <ligand>
        <name>[4Fe-4S] cluster</name>
        <dbReference type="ChEBI" id="CHEBI:49883"/>
        <label>2</label>
        <note>4Fe-4S-substrate</note>
    </ligand>
</feature>
<comment type="catalytic activity">
    <reaction evidence="11 12">
        <text>GTP + AH2 + S-adenosyl-L-methionine = (8S)-3',8-cyclo-7,8-dihydroguanosine 5'-triphosphate + 5'-deoxyadenosine + L-methionine + A + H(+)</text>
        <dbReference type="Rhea" id="RHEA:49576"/>
        <dbReference type="ChEBI" id="CHEBI:13193"/>
        <dbReference type="ChEBI" id="CHEBI:15378"/>
        <dbReference type="ChEBI" id="CHEBI:17319"/>
        <dbReference type="ChEBI" id="CHEBI:17499"/>
        <dbReference type="ChEBI" id="CHEBI:37565"/>
        <dbReference type="ChEBI" id="CHEBI:57844"/>
        <dbReference type="ChEBI" id="CHEBI:59789"/>
        <dbReference type="ChEBI" id="CHEBI:131766"/>
        <dbReference type="EC" id="4.1.99.22"/>
    </reaction>
</comment>
<dbReference type="SFLD" id="SFLDG01386">
    <property type="entry name" value="main_SPASM_domain-containing"/>
    <property type="match status" value="1"/>
</dbReference>
<dbReference type="GO" id="GO:0046872">
    <property type="term" value="F:metal ion binding"/>
    <property type="evidence" value="ECO:0007669"/>
    <property type="project" value="UniProtKB-KW"/>
</dbReference>
<dbReference type="PROSITE" id="PS51918">
    <property type="entry name" value="RADICAL_SAM"/>
    <property type="match status" value="1"/>
</dbReference>
<dbReference type="PANTHER" id="PTHR22960">
    <property type="entry name" value="MOLYBDOPTERIN COFACTOR SYNTHESIS PROTEIN A"/>
    <property type="match status" value="1"/>
</dbReference>
<evidence type="ECO:0000256" key="4">
    <source>
        <dbReference type="ARBA" id="ARBA00022723"/>
    </source>
</evidence>
<accession>A0A081BRD3</accession>
<dbReference type="InterPro" id="IPR058240">
    <property type="entry name" value="rSAM_sf"/>
</dbReference>
<comment type="function">
    <text evidence="12">Catalyzes the cyclization of GTP to (8S)-3',8-cyclo-7,8-dihydroguanosine 5'-triphosphate.</text>
</comment>
<dbReference type="CDD" id="cd01335">
    <property type="entry name" value="Radical_SAM"/>
    <property type="match status" value="1"/>
</dbReference>
<feature type="domain" description="Radical SAM core" evidence="13">
    <location>
        <begin position="5"/>
        <end position="225"/>
    </location>
</feature>
<dbReference type="GO" id="GO:0061799">
    <property type="term" value="F:cyclic pyranopterin monophosphate synthase activity"/>
    <property type="evidence" value="ECO:0007669"/>
    <property type="project" value="TreeGrafter"/>
</dbReference>
<feature type="binding site" evidence="12">
    <location>
        <position position="269"/>
    </location>
    <ligand>
        <name>[4Fe-4S] cluster</name>
        <dbReference type="ChEBI" id="CHEBI:49883"/>
        <label>2</label>
        <note>4Fe-4S-substrate</note>
    </ligand>
</feature>
<dbReference type="GO" id="GO:1904047">
    <property type="term" value="F:S-adenosyl-L-methionine binding"/>
    <property type="evidence" value="ECO:0007669"/>
    <property type="project" value="UniProtKB-UniRule"/>
</dbReference>
<keyword evidence="10 12" id="KW-0456">Lyase</keyword>
<dbReference type="InterPro" id="IPR040064">
    <property type="entry name" value="MoaA-like"/>
</dbReference>
<evidence type="ECO:0000256" key="3">
    <source>
        <dbReference type="ARBA" id="ARBA00022691"/>
    </source>
</evidence>
<keyword evidence="9 12" id="KW-0501">Molybdenum cofactor biosynthesis</keyword>